<dbReference type="CDD" id="cd05276">
    <property type="entry name" value="p53_inducible_oxidoreductase"/>
    <property type="match status" value="1"/>
</dbReference>
<dbReference type="EMBL" id="SMOD01000064">
    <property type="protein sequence ID" value="TDG02383.1"/>
    <property type="molecule type" value="Genomic_DNA"/>
</dbReference>
<accession>A0A4R5L1K0</accession>
<keyword evidence="2" id="KW-0560">Oxidoreductase</keyword>
<dbReference type="Proteomes" id="UP000295606">
    <property type="component" value="Unassembled WGS sequence"/>
</dbReference>
<dbReference type="InterPro" id="IPR011032">
    <property type="entry name" value="GroES-like_sf"/>
</dbReference>
<dbReference type="SMART" id="SM00829">
    <property type="entry name" value="PKS_ER"/>
    <property type="match status" value="1"/>
</dbReference>
<dbReference type="InterPro" id="IPR013154">
    <property type="entry name" value="ADH-like_N"/>
</dbReference>
<dbReference type="PANTHER" id="PTHR48106">
    <property type="entry name" value="QUINONE OXIDOREDUCTASE PIG3-RELATED"/>
    <property type="match status" value="1"/>
</dbReference>
<dbReference type="InterPro" id="IPR014189">
    <property type="entry name" value="Quinone_OxRdtase_PIG3"/>
</dbReference>
<dbReference type="Pfam" id="PF08240">
    <property type="entry name" value="ADH_N"/>
    <property type="match status" value="1"/>
</dbReference>
<evidence type="ECO:0000313" key="4">
    <source>
        <dbReference type="EMBL" id="TDG02383.1"/>
    </source>
</evidence>
<dbReference type="InterPro" id="IPR036291">
    <property type="entry name" value="NAD(P)-bd_dom_sf"/>
</dbReference>
<dbReference type="PANTHER" id="PTHR48106:SF8">
    <property type="entry name" value="OS02G0805600 PROTEIN"/>
    <property type="match status" value="1"/>
</dbReference>
<keyword evidence="1" id="KW-0521">NADP</keyword>
<dbReference type="Pfam" id="PF00107">
    <property type="entry name" value="ADH_zinc_N"/>
    <property type="match status" value="1"/>
</dbReference>
<dbReference type="InterPro" id="IPR013149">
    <property type="entry name" value="ADH-like_C"/>
</dbReference>
<dbReference type="OrthoDB" id="9780520at2"/>
<sequence length="332" mass="34853">MTAIRITRPGGPDVLAPARRAVPAPANDEVLIRIHAAGVNGPDVFQRKGLYDPPPGASDIPGLEAAGEIVSVGRNVTRFAVGDLVCALVPGGGYAEYAVAHESNTLAIPEGLSTIEAAAMPETFLTVWLNLFQRGKFAVGESVLIHGGASGIGTTATMLAKAFGASKIITTVGSDAQRDASIALGADLAVDYRKEDFVEAVMRATDGRGVDVVVDIIAGDYVARNYAAAAMNGRVVQIGVIKGPAQALDLFPMLVKRLTHIGSTLRSRTNEEKAELIEDLKRSVWPHIRRGTVKPAIYRTFDLEDASGAHALIDSGTHIGKIVLTTRAASTA</sequence>
<name>A0A4R5L1K0_9BURK</name>
<evidence type="ECO:0000259" key="3">
    <source>
        <dbReference type="SMART" id="SM00829"/>
    </source>
</evidence>
<evidence type="ECO:0000313" key="5">
    <source>
        <dbReference type="Proteomes" id="UP000295606"/>
    </source>
</evidence>
<organism evidence="4 5">
    <name type="scientific">Paraburkholderia guartelaensis</name>
    <dbReference type="NCBI Taxonomy" id="2546446"/>
    <lineage>
        <taxon>Bacteria</taxon>
        <taxon>Pseudomonadati</taxon>
        <taxon>Pseudomonadota</taxon>
        <taxon>Betaproteobacteria</taxon>
        <taxon>Burkholderiales</taxon>
        <taxon>Burkholderiaceae</taxon>
        <taxon>Paraburkholderia</taxon>
    </lineage>
</organism>
<evidence type="ECO:0000256" key="1">
    <source>
        <dbReference type="ARBA" id="ARBA00022857"/>
    </source>
</evidence>
<feature type="domain" description="Enoyl reductase (ER)" evidence="3">
    <location>
        <begin position="10"/>
        <end position="324"/>
    </location>
</feature>
<comment type="caution">
    <text evidence="4">The sequence shown here is derived from an EMBL/GenBank/DDBJ whole genome shotgun (WGS) entry which is preliminary data.</text>
</comment>
<dbReference type="RefSeq" id="WP_133190310.1">
    <property type="nucleotide sequence ID" value="NZ_SMOD01000064.1"/>
</dbReference>
<proteinExistence type="predicted"/>
<protein>
    <submittedName>
        <fullName evidence="4">NAD(P)H-quinone oxidoreductase</fullName>
    </submittedName>
</protein>
<dbReference type="GO" id="GO:0016651">
    <property type="term" value="F:oxidoreductase activity, acting on NAD(P)H"/>
    <property type="evidence" value="ECO:0007669"/>
    <property type="project" value="TreeGrafter"/>
</dbReference>
<gene>
    <name evidence="4" type="ORF">E1N52_40050</name>
</gene>
<dbReference type="AlphaFoldDB" id="A0A4R5L1K0"/>
<dbReference type="GO" id="GO:0070402">
    <property type="term" value="F:NADPH binding"/>
    <property type="evidence" value="ECO:0007669"/>
    <property type="project" value="TreeGrafter"/>
</dbReference>
<dbReference type="Gene3D" id="3.40.50.720">
    <property type="entry name" value="NAD(P)-binding Rossmann-like Domain"/>
    <property type="match status" value="1"/>
</dbReference>
<dbReference type="SUPFAM" id="SSF50129">
    <property type="entry name" value="GroES-like"/>
    <property type="match status" value="1"/>
</dbReference>
<dbReference type="SUPFAM" id="SSF51735">
    <property type="entry name" value="NAD(P)-binding Rossmann-fold domains"/>
    <property type="match status" value="1"/>
</dbReference>
<dbReference type="InterPro" id="IPR020843">
    <property type="entry name" value="ER"/>
</dbReference>
<dbReference type="NCBIfam" id="TIGR02824">
    <property type="entry name" value="quinone_pig3"/>
    <property type="match status" value="1"/>
</dbReference>
<reference evidence="4 5" key="1">
    <citation type="submission" date="2019-03" db="EMBL/GenBank/DDBJ databases">
        <title>Paraburkholderia sp. isolated from native Mimosa gymnas in Guartela State Park, Brazil.</title>
        <authorList>
            <person name="Paulitsch F."/>
            <person name="Hungria M."/>
            <person name="Delamuta J.R.M."/>
            <person name="Ribeiro R.A."/>
            <person name="Dall'Agnol R."/>
            <person name="Silva J.S.B."/>
        </authorList>
    </citation>
    <scope>NUCLEOTIDE SEQUENCE [LARGE SCALE GENOMIC DNA]</scope>
    <source>
        <strain evidence="4 5">CNPSo 3008</strain>
    </source>
</reference>
<evidence type="ECO:0000256" key="2">
    <source>
        <dbReference type="ARBA" id="ARBA00023002"/>
    </source>
</evidence>
<dbReference type="Gene3D" id="3.90.180.10">
    <property type="entry name" value="Medium-chain alcohol dehydrogenases, catalytic domain"/>
    <property type="match status" value="1"/>
</dbReference>